<dbReference type="GO" id="GO:0032259">
    <property type="term" value="P:methylation"/>
    <property type="evidence" value="ECO:0007669"/>
    <property type="project" value="UniProtKB-KW"/>
</dbReference>
<dbReference type="Proteomes" id="UP001589793">
    <property type="component" value="Unassembled WGS sequence"/>
</dbReference>
<dbReference type="RefSeq" id="WP_376982452.1">
    <property type="nucleotide sequence ID" value="NZ_JBHLSV010000023.1"/>
</dbReference>
<dbReference type="Gene3D" id="3.40.50.150">
    <property type="entry name" value="Vaccinia Virus protein VP39"/>
    <property type="match status" value="1"/>
</dbReference>
<dbReference type="InterPro" id="IPR002942">
    <property type="entry name" value="S4_RNA-bd"/>
</dbReference>
<organism evidence="5 6">
    <name type="scientific">Brachybacterium hainanense</name>
    <dbReference type="NCBI Taxonomy" id="1541174"/>
    <lineage>
        <taxon>Bacteria</taxon>
        <taxon>Bacillati</taxon>
        <taxon>Actinomycetota</taxon>
        <taxon>Actinomycetes</taxon>
        <taxon>Micrococcales</taxon>
        <taxon>Dermabacteraceae</taxon>
        <taxon>Brachybacterium</taxon>
    </lineage>
</organism>
<dbReference type="InterPro" id="IPR029063">
    <property type="entry name" value="SAM-dependent_MTases_sf"/>
</dbReference>
<protein>
    <submittedName>
        <fullName evidence="5">TlyA family RNA methyltransferase</fullName>
    </submittedName>
</protein>
<dbReference type="SMART" id="SM00363">
    <property type="entry name" value="S4"/>
    <property type="match status" value="1"/>
</dbReference>
<keyword evidence="5" id="KW-0489">Methyltransferase</keyword>
<evidence type="ECO:0000256" key="1">
    <source>
        <dbReference type="ARBA" id="ARBA00022884"/>
    </source>
</evidence>
<dbReference type="PANTHER" id="PTHR32319">
    <property type="entry name" value="BACTERIAL HEMOLYSIN-LIKE PROTEIN"/>
    <property type="match status" value="1"/>
</dbReference>
<name>A0ABV6REL1_9MICO</name>
<dbReference type="EMBL" id="JBHLSV010000023">
    <property type="protein sequence ID" value="MFC0675427.1"/>
    <property type="molecule type" value="Genomic_DNA"/>
</dbReference>
<dbReference type="InterPro" id="IPR004538">
    <property type="entry name" value="Hemolysin_A/TlyA"/>
</dbReference>
<proteinExistence type="inferred from homology"/>
<gene>
    <name evidence="5" type="ORF">ACFFF6_15815</name>
</gene>
<dbReference type="InterPro" id="IPR002877">
    <property type="entry name" value="RNA_MeTrfase_FtsJ_dom"/>
</dbReference>
<dbReference type="CDD" id="cd02440">
    <property type="entry name" value="AdoMet_MTases"/>
    <property type="match status" value="1"/>
</dbReference>
<evidence type="ECO:0000313" key="6">
    <source>
        <dbReference type="Proteomes" id="UP001589793"/>
    </source>
</evidence>
<keyword evidence="6" id="KW-1185">Reference proteome</keyword>
<dbReference type="InterPro" id="IPR036986">
    <property type="entry name" value="S4_RNA-bd_sf"/>
</dbReference>
<feature type="domain" description="RNA-binding S4" evidence="4">
    <location>
        <begin position="4"/>
        <end position="71"/>
    </location>
</feature>
<evidence type="ECO:0000256" key="3">
    <source>
        <dbReference type="PROSITE-ProRule" id="PRU00182"/>
    </source>
</evidence>
<dbReference type="InterPro" id="IPR047048">
    <property type="entry name" value="TlyA"/>
</dbReference>
<dbReference type="PIRSF" id="PIRSF005578">
    <property type="entry name" value="TlyA"/>
    <property type="match status" value="1"/>
</dbReference>
<sequence length="281" mass="29576">MSTRRLDVALHEDGYARSRTHARRIIEEGRALVDGRAAAKPSHPVPEGARIDVRDVPDGVEYASRAAHKLAGALARSGVDPAGLRCLDAGASTGGFTDILLRRGACRVVAVDIGHDQLAAHLRQDPRVQVHDGTSIRGLRPEAVGGAAQLVVADLSFISLRTVIGDLAGLCRADGQLLLMVKPQFEVGRHRLPRSGVVTSPQDRLSALRGVADAAAEAALVVHGAGPSLLPGQDGNREYFLHLRPAVVPGPPTQVAYDMIDQAVRESLAPPATSEGGEGTR</sequence>
<dbReference type="PANTHER" id="PTHR32319:SF0">
    <property type="entry name" value="BACTERIAL HEMOLYSIN-LIKE PROTEIN"/>
    <property type="match status" value="1"/>
</dbReference>
<dbReference type="Gene3D" id="3.10.290.10">
    <property type="entry name" value="RNA-binding S4 domain"/>
    <property type="match status" value="1"/>
</dbReference>
<comment type="similarity">
    <text evidence="2">Belongs to the TlyA family.</text>
</comment>
<keyword evidence="5" id="KW-0808">Transferase</keyword>
<evidence type="ECO:0000259" key="4">
    <source>
        <dbReference type="SMART" id="SM00363"/>
    </source>
</evidence>
<dbReference type="PROSITE" id="PS50889">
    <property type="entry name" value="S4"/>
    <property type="match status" value="1"/>
</dbReference>
<dbReference type="CDD" id="cd00165">
    <property type="entry name" value="S4"/>
    <property type="match status" value="1"/>
</dbReference>
<dbReference type="GO" id="GO:0008168">
    <property type="term" value="F:methyltransferase activity"/>
    <property type="evidence" value="ECO:0007669"/>
    <property type="project" value="UniProtKB-KW"/>
</dbReference>
<dbReference type="Pfam" id="PF01479">
    <property type="entry name" value="S4"/>
    <property type="match status" value="1"/>
</dbReference>
<dbReference type="SUPFAM" id="SSF55174">
    <property type="entry name" value="Alpha-L RNA-binding motif"/>
    <property type="match status" value="1"/>
</dbReference>
<comment type="caution">
    <text evidence="5">The sequence shown here is derived from an EMBL/GenBank/DDBJ whole genome shotgun (WGS) entry which is preliminary data.</text>
</comment>
<dbReference type="Pfam" id="PF01728">
    <property type="entry name" value="FtsJ"/>
    <property type="match status" value="1"/>
</dbReference>
<keyword evidence="1 3" id="KW-0694">RNA-binding</keyword>
<evidence type="ECO:0000256" key="2">
    <source>
        <dbReference type="ARBA" id="ARBA00029460"/>
    </source>
</evidence>
<accession>A0ABV6REL1</accession>
<reference evidence="5 6" key="1">
    <citation type="submission" date="2024-09" db="EMBL/GenBank/DDBJ databases">
        <authorList>
            <person name="Sun Q."/>
            <person name="Mori K."/>
        </authorList>
    </citation>
    <scope>NUCLEOTIDE SEQUENCE [LARGE SCALE GENOMIC DNA]</scope>
    <source>
        <strain evidence="5 6">CICC 10874</strain>
    </source>
</reference>
<dbReference type="SUPFAM" id="SSF53335">
    <property type="entry name" value="S-adenosyl-L-methionine-dependent methyltransferases"/>
    <property type="match status" value="1"/>
</dbReference>
<evidence type="ECO:0000313" key="5">
    <source>
        <dbReference type="EMBL" id="MFC0675427.1"/>
    </source>
</evidence>